<dbReference type="InterPro" id="IPR000299">
    <property type="entry name" value="FERM_domain"/>
</dbReference>
<comment type="similarity">
    <text evidence="2 10">Belongs to the TRAFAC class myosin-kinesin ATPase superfamily. Myosin family.</text>
</comment>
<dbReference type="Pfam" id="PF00063">
    <property type="entry name" value="Myosin_head"/>
    <property type="match status" value="2"/>
</dbReference>
<dbReference type="FunFam" id="1.20.80.10:FF:000012">
    <property type="entry name" value="Myosin VIIA"/>
    <property type="match status" value="1"/>
</dbReference>
<dbReference type="CDD" id="cd17092">
    <property type="entry name" value="FERM1_F1_Myosin-VII"/>
    <property type="match status" value="1"/>
</dbReference>
<dbReference type="FunFam" id="1.10.10.820:FF:000001">
    <property type="entry name" value="Myosin heavy chain"/>
    <property type="match status" value="1"/>
</dbReference>
<evidence type="ECO:0000256" key="8">
    <source>
        <dbReference type="ARBA" id="ARBA00023175"/>
    </source>
</evidence>
<keyword evidence="3" id="KW-0963">Cytoplasm</keyword>
<evidence type="ECO:0000259" key="13">
    <source>
        <dbReference type="PROSITE" id="PS51456"/>
    </source>
</evidence>
<dbReference type="Gene3D" id="6.20.240.20">
    <property type="match status" value="1"/>
</dbReference>
<evidence type="ECO:0000256" key="6">
    <source>
        <dbReference type="ARBA" id="ARBA00022840"/>
    </source>
</evidence>
<feature type="domain" description="FERM" evidence="11">
    <location>
        <begin position="1783"/>
        <end position="2086"/>
    </location>
</feature>
<evidence type="ECO:0000256" key="4">
    <source>
        <dbReference type="ARBA" id="ARBA00022737"/>
    </source>
</evidence>
<dbReference type="PROSITE" id="PS51016">
    <property type="entry name" value="MYTH4"/>
    <property type="match status" value="2"/>
</dbReference>
<dbReference type="Proteomes" id="UP000694419">
    <property type="component" value="Unplaced"/>
</dbReference>
<proteinExistence type="inferred from homology"/>
<dbReference type="GO" id="GO:0005524">
    <property type="term" value="F:ATP binding"/>
    <property type="evidence" value="ECO:0007669"/>
    <property type="project" value="UniProtKB-UniRule"/>
</dbReference>
<dbReference type="PROSITE" id="PS50057">
    <property type="entry name" value="FERM_3"/>
    <property type="match status" value="2"/>
</dbReference>
<reference evidence="14" key="2">
    <citation type="submission" date="2025-09" db="UniProtKB">
        <authorList>
            <consortium name="Ensembl"/>
        </authorList>
    </citation>
    <scope>IDENTIFICATION</scope>
</reference>
<dbReference type="SMART" id="SM00139">
    <property type="entry name" value="MyTH4"/>
    <property type="match status" value="2"/>
</dbReference>
<dbReference type="InterPro" id="IPR027417">
    <property type="entry name" value="P-loop_NTPase"/>
</dbReference>
<dbReference type="Pfam" id="PF00612">
    <property type="entry name" value="IQ"/>
    <property type="match status" value="3"/>
</dbReference>
<dbReference type="Pfam" id="PF02174">
    <property type="entry name" value="IRS"/>
    <property type="match status" value="1"/>
</dbReference>
<dbReference type="InterPro" id="IPR011993">
    <property type="entry name" value="PH-like_dom_sf"/>
</dbReference>
<comment type="subcellular location">
    <subcellularLocation>
        <location evidence="1">Cytoplasm</location>
    </subcellularLocation>
</comment>
<dbReference type="SUPFAM" id="SSF54236">
    <property type="entry name" value="Ubiquitin-like"/>
    <property type="match status" value="2"/>
</dbReference>
<dbReference type="InterPro" id="IPR041793">
    <property type="entry name" value="MyoVII_FERM_C1"/>
</dbReference>
<dbReference type="InterPro" id="IPR038185">
    <property type="entry name" value="MyTH4_dom_sf"/>
</dbReference>
<dbReference type="InterPro" id="IPR036106">
    <property type="entry name" value="MYSc_Myo7"/>
</dbReference>
<dbReference type="InterPro" id="IPR036961">
    <property type="entry name" value="Kinesin_motor_dom_sf"/>
</dbReference>
<dbReference type="SMART" id="SM00242">
    <property type="entry name" value="MYSc"/>
    <property type="match status" value="1"/>
</dbReference>
<keyword evidence="8 10" id="KW-0505">Motor protein</keyword>
<dbReference type="CDD" id="cd13198">
    <property type="entry name" value="FERM_C1_MyoVII"/>
    <property type="match status" value="1"/>
</dbReference>
<keyword evidence="15" id="KW-1185">Reference proteome</keyword>
<feature type="domain" description="MyTH4" evidence="12">
    <location>
        <begin position="998"/>
        <end position="1218"/>
    </location>
</feature>
<dbReference type="InterPro" id="IPR001609">
    <property type="entry name" value="Myosin_head_motor_dom-like"/>
</dbReference>
<dbReference type="Gene3D" id="1.20.80.10">
    <property type="match status" value="2"/>
</dbReference>
<dbReference type="Pfam" id="PF21998">
    <property type="entry name" value="FERM_C1_MyoVII"/>
    <property type="match status" value="1"/>
</dbReference>
<evidence type="ECO:0000256" key="3">
    <source>
        <dbReference type="ARBA" id="ARBA00022490"/>
    </source>
</evidence>
<dbReference type="CDD" id="cd23767">
    <property type="entry name" value="IQCD"/>
    <property type="match status" value="1"/>
</dbReference>
<dbReference type="Gene3D" id="1.20.120.720">
    <property type="entry name" value="Myosin VI head, motor domain, U50 subdomain"/>
    <property type="match status" value="1"/>
</dbReference>
<feature type="region of interest" description="Actin-binding" evidence="10">
    <location>
        <begin position="620"/>
        <end position="642"/>
    </location>
</feature>
<dbReference type="Gene3D" id="2.30.30.40">
    <property type="entry name" value="SH3 Domains"/>
    <property type="match status" value="1"/>
</dbReference>
<dbReference type="SMART" id="SM00015">
    <property type="entry name" value="IQ"/>
    <property type="match status" value="3"/>
</dbReference>
<reference evidence="14" key="1">
    <citation type="submission" date="2025-08" db="UniProtKB">
        <authorList>
            <consortium name="Ensembl"/>
        </authorList>
    </citation>
    <scope>IDENTIFICATION</scope>
</reference>
<dbReference type="InterPro" id="IPR029071">
    <property type="entry name" value="Ubiquitin-like_domsf"/>
</dbReference>
<name>A0A8C3JY89_9CHAR</name>
<protein>
    <submittedName>
        <fullName evidence="14">Myosin VIIB</fullName>
    </submittedName>
</protein>
<evidence type="ECO:0000259" key="12">
    <source>
        <dbReference type="PROSITE" id="PS51016"/>
    </source>
</evidence>
<accession>A0A8C3JY89</accession>
<dbReference type="InterPro" id="IPR000857">
    <property type="entry name" value="MyTH4_dom"/>
</dbReference>
<dbReference type="PROSITE" id="PS51456">
    <property type="entry name" value="MYOSIN_MOTOR"/>
    <property type="match status" value="1"/>
</dbReference>
<evidence type="ECO:0000256" key="5">
    <source>
        <dbReference type="ARBA" id="ARBA00022741"/>
    </source>
</evidence>
<dbReference type="InterPro" id="IPR014352">
    <property type="entry name" value="FERM/acyl-CoA-bd_prot_sf"/>
</dbReference>
<dbReference type="Pfam" id="PF00784">
    <property type="entry name" value="MyTH4"/>
    <property type="match status" value="2"/>
</dbReference>
<dbReference type="InterPro" id="IPR000048">
    <property type="entry name" value="IQ_motif_EF-hand-BS"/>
</dbReference>
<dbReference type="PROSITE" id="PS50096">
    <property type="entry name" value="IQ"/>
    <property type="match status" value="3"/>
</dbReference>
<dbReference type="PANTHER" id="PTHR22692">
    <property type="entry name" value="MYOSIN VII, XV"/>
    <property type="match status" value="1"/>
</dbReference>
<evidence type="ECO:0000313" key="14">
    <source>
        <dbReference type="Ensembl" id="ENSCPGP00000014941.1"/>
    </source>
</evidence>
<dbReference type="GO" id="GO:0003774">
    <property type="term" value="F:cytoskeletal motor activity"/>
    <property type="evidence" value="ECO:0007669"/>
    <property type="project" value="UniProtKB-UniRule"/>
</dbReference>
<keyword evidence="6 10" id="KW-0067">ATP-binding</keyword>
<feature type="domain" description="FERM" evidence="11">
    <location>
        <begin position="1223"/>
        <end position="1528"/>
    </location>
</feature>
<keyword evidence="7 10" id="KW-0518">Myosin</keyword>
<sequence length="2094" mass="240228">MYACELHGIKFVSVLDHSFSSPQGDHVWLETNPNSEFNVPIGAVVKDSESGRILLEDDEGKEHWITARNMHMVRLMHPSSAHGVEDMISLGDLHEAGMVHNLLIRHQEHKIYVSAKTYTGSILVAVNPYQLLPLYTVDQIRLYCNKRIGELPPHVFAIADNCYFNMKRNKRDQCCVISGESGAGKTESTKLILQFLAAVSGQHSWIEQQILEANPILEAFGNAKTIRNDNSSRFGKYIDIHFNQSGVIEGARIEQFLLEKSRVCRQAPEERNYHIFYCMLMGMNTEQKKMLNLGTASEYTYLTMGNCTSCDGRNDAKDYAHIRSAMKILMFSDSEHWDISKLLAVILHLGNVEQTLPDLLYPPGMTSELQSSLTNLSIIVRGESVSRPLNVVQAADGRDAFVKGIYGRIFLWIVNKINSAIFNPTSQKSKDRCQSIGLLDIFGFENFSNNSFEQLCINIANEHLQQFFVNHVFKMEQEEYLAEHIAWNNINFTDNRQALDVIALKPMNIISLIDEESKFPKGTEATMLVKINSLHGKSNVYIPPKSVHDTKFGINHFAGVVFYESKDFLEKNRDTLSANVMQVVHSSKNKFLREIFQVETTGLDTTKRLSTLGGQFRQSLEKLMKILEQCQPYFIRCIKPNDYKKPLLFDRELCIKQLRYSGMMETIQIRKAGYPIRYKFEEFLERYRVLLQGGIPTLKNDARQSCISISEAVLGKDESWQVGKTKIFLKDHHDTVLELQRQTILTDKVLLIQKVMRGLKDRSFLKQRKSAVTIQSAWRGYCCRKDFRMVMLGFGRLQALYRSRQLAKQYGATRAHIIRLQAMCRGYLMRQKIEEQKKAVCVIQAYARGMFARRTYQRMKKEWCFILTAIRSTRMMFHSRLTSFYCLKEHLASLEREEAEERQRRSALANKPANHDVISDQEMVDKIFGFLPSMIGGQEGQAPLGFEDLETKPSKLDEVDLDMVPMSVELEEEADGLEEYTFPKFAATYFQGSSTHTHIRRHLRHPLLYHDDKDNVLASLVVWVIILRFMGDLPEPAMFAKNATSKRGSVMTQLYDTLGRKNQVQFRNDSPNMVRGHGISSLKLKRSSKLTGKVRDGNESLPLSLLTWKPRPMSNLEKVHFIIGNAILRPAIRDEIYCQICKQLTENSNRSSYARGWILLSLCLGCFPPSDTFVKYLLNFIHHGPPGYAPYCVERLRRTYVNGARTEPPSWLELQATKQKKPIMFHVTLMNGQSITVPADSASIAKEICQFIADKTKLKDVFGFSLYIAVFDKVWSLGGGRDHVLDAISQCEQLVKERGTHERNAPWRLYFRKEIFTPWHNSQEDPVSTDLIYHQVIRGIRFGEYRCEKEEDLVEIGAKYCYIQFGDSIHNELVQKVLHDCIPVKQLKSKPLEKWVSLITYAHAKAPYTQDRLSRQTVKEQLVDFARFQWPLLFSRFFEVTKFSGPSLPKNHFIVAVNWKGICFLDESEKRLLELTFPEITVKSFGQSCTLITLRAEEFVLTSVNSVVIAELVVMFLEGLKKRSRFAVAIAQREAGELQQETLYPAILSFKKGDLLILTEDKSLDANSDWIYAQNERTGKTGNVFLEDIYIIPSLTKPSSQVLTLLMMSPDQRRTASQNSYVDEPDEEDLKVKPYTLEEFSYEHFRTPEKESISKAVLQKSRGRSQLWAHSKEPLKQPLLKTASHSPIMKFMGDYPSKHAHSSVEVTDQIFVAAIQEEVLRDEIYCQIMKQLTENRNRYSPGWVTQAWLMHKLLKQAGVLSGSRKWAPHPVEVEAILQNNTKISHKICFPNETEQTFSVGTNTKIRTLCQKIASKLQLSSWEGFSLFVKIADKVISQNEADYFFDSLRQVTDWNRKNKPGKDGATMSVAYEVYFMRKLWLNVTPGKDLKADVIFHYHQELPKYLRGYHKCSKDEAVQLAGLIYKVRFNNDRTQLATIPKILKELVPDNLLRAISTDEWKKSIIAAYSKHEGKTVDEAKIAVLKMIYRWPTFGSAFFEVKQTSEPNFPEIVLIAINKQGVSVIHQKTKDILTVYPFNKISNWSSGSTYFHMTIGNLVRGSRILCETSLGYKMDDLLTSYVHLLMNAVNKQKNLPA</sequence>
<dbReference type="Gene3D" id="1.20.58.530">
    <property type="match status" value="1"/>
</dbReference>
<dbReference type="SMART" id="SM00295">
    <property type="entry name" value="B41"/>
    <property type="match status" value="2"/>
</dbReference>
<dbReference type="Pfam" id="PF24123">
    <property type="entry name" value="Myosin_VII_N"/>
    <property type="match status" value="1"/>
</dbReference>
<dbReference type="Gene3D" id="3.40.850.10">
    <property type="entry name" value="Kinesin motor domain"/>
    <property type="match status" value="2"/>
</dbReference>
<evidence type="ECO:0000313" key="15">
    <source>
        <dbReference type="Proteomes" id="UP000694419"/>
    </source>
</evidence>
<dbReference type="CDD" id="cd13199">
    <property type="entry name" value="FERM_C2_MyoVII"/>
    <property type="match status" value="1"/>
</dbReference>
<evidence type="ECO:0000256" key="10">
    <source>
        <dbReference type="PROSITE-ProRule" id="PRU00782"/>
    </source>
</evidence>
<keyword evidence="4" id="KW-0677">Repeat</keyword>
<dbReference type="SUPFAM" id="SSF52540">
    <property type="entry name" value="P-loop containing nucleoside triphosphate hydrolases"/>
    <property type="match status" value="2"/>
</dbReference>
<keyword evidence="5 10" id="KW-0547">Nucleotide-binding</keyword>
<evidence type="ECO:0000256" key="9">
    <source>
        <dbReference type="ARBA" id="ARBA00023203"/>
    </source>
</evidence>
<evidence type="ECO:0000256" key="1">
    <source>
        <dbReference type="ARBA" id="ARBA00004496"/>
    </source>
</evidence>
<dbReference type="SUPFAM" id="SSF47031">
    <property type="entry name" value="Second domain of FERM"/>
    <property type="match status" value="2"/>
</dbReference>
<dbReference type="SUPFAM" id="SSF50729">
    <property type="entry name" value="PH domain-like"/>
    <property type="match status" value="1"/>
</dbReference>
<dbReference type="Gene3D" id="3.10.20.90">
    <property type="entry name" value="Phosphatidylinositol 3-kinase Catalytic Subunit, Chain A, domain 1"/>
    <property type="match status" value="2"/>
</dbReference>
<dbReference type="CDD" id="cd14473">
    <property type="entry name" value="FERM_B-lobe"/>
    <property type="match status" value="2"/>
</dbReference>
<feature type="binding site" evidence="10">
    <location>
        <begin position="179"/>
        <end position="186"/>
    </location>
    <ligand>
        <name>ATP</name>
        <dbReference type="ChEBI" id="CHEBI:30616"/>
    </ligand>
</feature>
<dbReference type="PRINTS" id="PR00193">
    <property type="entry name" value="MYOSINHEAVY"/>
</dbReference>
<evidence type="ECO:0000256" key="2">
    <source>
        <dbReference type="ARBA" id="ARBA00008314"/>
    </source>
</evidence>
<dbReference type="InterPro" id="IPR051567">
    <property type="entry name" value="Unconventional_Myosin_ATPase"/>
</dbReference>
<evidence type="ECO:0000259" key="11">
    <source>
        <dbReference type="PROSITE" id="PS50057"/>
    </source>
</evidence>
<dbReference type="Gene3D" id="1.20.5.190">
    <property type="match status" value="2"/>
</dbReference>
<dbReference type="CDD" id="cd01381">
    <property type="entry name" value="MYSc_Myo7"/>
    <property type="match status" value="1"/>
</dbReference>
<feature type="domain" description="MyTH4" evidence="12">
    <location>
        <begin position="1658"/>
        <end position="1815"/>
    </location>
</feature>
<dbReference type="Pfam" id="PF21989">
    <property type="entry name" value="RA_2"/>
    <property type="match status" value="1"/>
</dbReference>
<evidence type="ECO:0000256" key="7">
    <source>
        <dbReference type="ARBA" id="ARBA00023123"/>
    </source>
</evidence>
<dbReference type="CDD" id="cd17093">
    <property type="entry name" value="FERM2_F1_Myosin-VII"/>
    <property type="match status" value="1"/>
</dbReference>
<dbReference type="InterPro" id="IPR002404">
    <property type="entry name" value="IRS_PTB"/>
</dbReference>
<dbReference type="Gene3D" id="1.25.40.530">
    <property type="entry name" value="MyTH4 domain"/>
    <property type="match status" value="2"/>
</dbReference>
<organism evidence="14 15">
    <name type="scientific">Calidris pygmaea</name>
    <name type="common">Spoon-billed sandpiper</name>
    <dbReference type="NCBI Taxonomy" id="425635"/>
    <lineage>
        <taxon>Eukaryota</taxon>
        <taxon>Metazoa</taxon>
        <taxon>Chordata</taxon>
        <taxon>Craniata</taxon>
        <taxon>Vertebrata</taxon>
        <taxon>Euteleostomi</taxon>
        <taxon>Archelosauria</taxon>
        <taxon>Archosauria</taxon>
        <taxon>Dinosauria</taxon>
        <taxon>Saurischia</taxon>
        <taxon>Theropoda</taxon>
        <taxon>Coelurosauria</taxon>
        <taxon>Aves</taxon>
        <taxon>Neognathae</taxon>
        <taxon>Neoaves</taxon>
        <taxon>Charadriiformes</taxon>
        <taxon>Scolopacidae</taxon>
        <taxon>Calidris</taxon>
    </lineage>
</organism>
<dbReference type="InterPro" id="IPR057130">
    <property type="entry name" value="Myosin_VII_N"/>
</dbReference>
<dbReference type="GO" id="GO:0016459">
    <property type="term" value="C:myosin complex"/>
    <property type="evidence" value="ECO:0007669"/>
    <property type="project" value="UniProtKB-KW"/>
</dbReference>
<dbReference type="InterPro" id="IPR041794">
    <property type="entry name" value="MyoVII_FERM_C2"/>
</dbReference>
<dbReference type="GO" id="GO:0005737">
    <property type="term" value="C:cytoplasm"/>
    <property type="evidence" value="ECO:0007669"/>
    <property type="project" value="UniProtKB-SubCell"/>
</dbReference>
<dbReference type="GO" id="GO:0003779">
    <property type="term" value="F:actin binding"/>
    <property type="evidence" value="ECO:0007669"/>
    <property type="project" value="UniProtKB-KW"/>
</dbReference>
<dbReference type="InterPro" id="IPR019749">
    <property type="entry name" value="Band_41_domain"/>
</dbReference>
<dbReference type="InterPro" id="IPR035963">
    <property type="entry name" value="FERM_2"/>
</dbReference>
<dbReference type="Gene3D" id="2.30.29.30">
    <property type="entry name" value="Pleckstrin-homology domain (PH domain)/Phosphotyrosine-binding domain (PTB)"/>
    <property type="match status" value="2"/>
</dbReference>
<keyword evidence="9 10" id="KW-0009">Actin-binding</keyword>
<dbReference type="PANTHER" id="PTHR22692:SF24">
    <property type="entry name" value="MYOSIN VIIB"/>
    <property type="match status" value="1"/>
</dbReference>
<dbReference type="InterPro" id="IPR019748">
    <property type="entry name" value="FERM_central"/>
</dbReference>
<dbReference type="Ensembl" id="ENSCPGT00000016375.1">
    <property type="protein sequence ID" value="ENSCPGP00000014941.1"/>
    <property type="gene ID" value="ENSCPGG00000007791.1"/>
</dbReference>
<feature type="domain" description="Myosin motor" evidence="13">
    <location>
        <begin position="82"/>
        <end position="742"/>
    </location>
</feature>